<evidence type="ECO:0000256" key="1">
    <source>
        <dbReference type="ARBA" id="ARBA00022741"/>
    </source>
</evidence>
<dbReference type="Gene3D" id="1.10.10.10">
    <property type="entry name" value="Winged helix-like DNA-binding domain superfamily/Winged helix DNA-binding domain"/>
    <property type="match status" value="1"/>
</dbReference>
<dbReference type="SUPFAM" id="SSF48452">
    <property type="entry name" value="TPR-like"/>
    <property type="match status" value="2"/>
</dbReference>
<protein>
    <submittedName>
        <fullName evidence="5">Transcriptional activator domain-containing protein</fullName>
    </submittedName>
</protein>
<dbReference type="PANTHER" id="PTHR16305">
    <property type="entry name" value="TESTICULAR SOLUBLE ADENYLYL CYCLASE"/>
    <property type="match status" value="1"/>
</dbReference>
<dbReference type="InterPro" id="IPR011990">
    <property type="entry name" value="TPR-like_helical_dom_sf"/>
</dbReference>
<dbReference type="InterPro" id="IPR019734">
    <property type="entry name" value="TPR_rpt"/>
</dbReference>
<dbReference type="GO" id="GO:0005524">
    <property type="term" value="F:ATP binding"/>
    <property type="evidence" value="ECO:0007669"/>
    <property type="project" value="UniProtKB-KW"/>
</dbReference>
<dbReference type="InterPro" id="IPR036388">
    <property type="entry name" value="WH-like_DNA-bd_sf"/>
</dbReference>
<dbReference type="Gene3D" id="3.40.50.300">
    <property type="entry name" value="P-loop containing nucleotide triphosphate hydrolases"/>
    <property type="match status" value="1"/>
</dbReference>
<dbReference type="Pfam" id="PF03704">
    <property type="entry name" value="BTAD"/>
    <property type="match status" value="1"/>
</dbReference>
<name>A0A212LWU6_9FIRM</name>
<accession>A0A212LWU6</accession>
<dbReference type="PANTHER" id="PTHR16305:SF28">
    <property type="entry name" value="GUANYLATE CYCLASE DOMAIN-CONTAINING PROTEIN"/>
    <property type="match status" value="1"/>
</dbReference>
<dbReference type="SUPFAM" id="SSF52540">
    <property type="entry name" value="P-loop containing nucleoside triphosphate hydrolases"/>
    <property type="match status" value="1"/>
</dbReference>
<evidence type="ECO:0000256" key="2">
    <source>
        <dbReference type="ARBA" id="ARBA00022840"/>
    </source>
</evidence>
<dbReference type="SUPFAM" id="SSF46894">
    <property type="entry name" value="C-terminal effector domain of the bipartite response regulators"/>
    <property type="match status" value="1"/>
</dbReference>
<dbReference type="GO" id="GO:0003677">
    <property type="term" value="F:DNA binding"/>
    <property type="evidence" value="ECO:0007669"/>
    <property type="project" value="InterPro"/>
</dbReference>
<evidence type="ECO:0000259" key="4">
    <source>
        <dbReference type="SMART" id="SM01043"/>
    </source>
</evidence>
<dbReference type="InterPro" id="IPR016032">
    <property type="entry name" value="Sig_transdc_resp-reg_C-effctor"/>
</dbReference>
<gene>
    <name evidence="5" type="ORF">KL86SPO_40435</name>
</gene>
<evidence type="ECO:0000313" key="5">
    <source>
        <dbReference type="EMBL" id="SCM81950.1"/>
    </source>
</evidence>
<dbReference type="GO" id="GO:0005737">
    <property type="term" value="C:cytoplasm"/>
    <property type="evidence" value="ECO:0007669"/>
    <property type="project" value="TreeGrafter"/>
</dbReference>
<dbReference type="Gene3D" id="1.25.40.10">
    <property type="entry name" value="Tetratricopeptide repeat domain"/>
    <property type="match status" value="2"/>
</dbReference>
<sequence>MMGELNAVLLGSPEVYWNGRKLVFPFAKSEALLYYLLVKKSASREELAALLWGDMEDAAAKKNLRNTIYLLKKLIADDFLLTPSRANVLLNSQAIAASTDLQEFFAAGLEESLVLYRGEFLAGFACKDAELFETWLSGEREQIREELVSRFTKIIVGKMNNKDYASAKRYLKRLIALDELNESAYRALMKIYEREGAFNKAIDVYSALAAKVSAELGLEPDDKTKEVYNRIRARKFVKPDRPKEFGGEIFFGRERELALLTNMYENFCAGRQPRSLVLVCGEQGVGKTAIVQQLTERVGSGSVLLRTQCYQAEQEYPYKAWNQILGQALGLLGERGVVLPAMWQQVISYVFPALVNTTVSAPQHGLINAYDIHAGMVEEIMGAILGQAAGQGKLLLIVEDIQWLDTSGWTALKFIIRVLGRQVLCIATCRSEYQEACGRFTGEFEKAGLLEYIVLENFSREEVVRFSTQVLPPDKIHAELQQKLYEYTEGNALFLVECFKLIQLGQELGLSARLRGVLQERFNAVSDNARKVLEVISVFFSDISYDELFAVCGMDEFGIVEAIEEIQQKHLIQEVDSAALGRRGPIYKYSHTRIREYVYSQLSSLRQRMLHRKAGTYLEGLLERDFRGQDLYSEILYHYSQIEEKVKVLEYTVKIAERYSCPQYELFPDLSEILRGGNACVFDDGAQILRQLDNIRELLVALEHSTVDKRGISRFRVAYLEMLGRYYIWQGNHREGLKAIHQMLRLSAKWNFDDYLIKGYQQVVYCGIQIRHPRLIEWFAGKLLKKADEENLAEKTAIVSRFLGIAHALRREQELAEQCYRQSLSVFKRLGEENSNYSLHMAAAYNYIGELRRTDGNLAEALYYYEQAIRITGKHTVSAGFSIFLINAGFAAYELGEYGKSYQYLEDALGLGQRFGDQRGYWCLRCYSTLHSLLALLAIRDKRPEAGRQHLKTADSILQRHYDAYQAGVILRTKLQLAIWMQQDGKLRQAFRDYLPLPVEEYYRRGKEIFLHLDSVLDQRLLDEVYAGYKGS</sequence>
<dbReference type="GO" id="GO:0006355">
    <property type="term" value="P:regulation of DNA-templated transcription"/>
    <property type="evidence" value="ECO:0007669"/>
    <property type="project" value="InterPro"/>
</dbReference>
<dbReference type="EMBL" id="FMJE01000004">
    <property type="protein sequence ID" value="SCM81950.1"/>
    <property type="molecule type" value="Genomic_DNA"/>
</dbReference>
<keyword evidence="1" id="KW-0547">Nucleotide-binding</keyword>
<keyword evidence="2" id="KW-0067">ATP-binding</keyword>
<dbReference type="InterPro" id="IPR005158">
    <property type="entry name" value="BTAD"/>
</dbReference>
<feature type="domain" description="Bacterial transcriptional activator" evidence="4">
    <location>
        <begin position="99"/>
        <end position="232"/>
    </location>
</feature>
<dbReference type="InterPro" id="IPR041664">
    <property type="entry name" value="AAA_16"/>
</dbReference>
<dbReference type="Pfam" id="PF13191">
    <property type="entry name" value="AAA_16"/>
    <property type="match status" value="1"/>
</dbReference>
<keyword evidence="3" id="KW-0802">TPR repeat</keyword>
<evidence type="ECO:0000256" key="3">
    <source>
        <dbReference type="PROSITE-ProRule" id="PRU00339"/>
    </source>
</evidence>
<dbReference type="SMART" id="SM01043">
    <property type="entry name" value="BTAD"/>
    <property type="match status" value="1"/>
</dbReference>
<feature type="repeat" description="TPR" evidence="3">
    <location>
        <begin position="842"/>
        <end position="875"/>
    </location>
</feature>
<dbReference type="PROSITE" id="PS50005">
    <property type="entry name" value="TPR"/>
    <property type="match status" value="1"/>
</dbReference>
<reference evidence="5" key="1">
    <citation type="submission" date="2016-08" db="EMBL/GenBank/DDBJ databases">
        <authorList>
            <person name="Seilhamer J.J."/>
        </authorList>
    </citation>
    <scope>NUCLEOTIDE SEQUENCE</scope>
    <source>
        <strain evidence="5">86</strain>
    </source>
</reference>
<proteinExistence type="predicted"/>
<dbReference type="SMART" id="SM00028">
    <property type="entry name" value="TPR"/>
    <property type="match status" value="5"/>
</dbReference>
<dbReference type="InterPro" id="IPR027417">
    <property type="entry name" value="P-loop_NTPase"/>
</dbReference>
<organism evidence="5">
    <name type="scientific">uncultured Sporomusa sp</name>
    <dbReference type="NCBI Taxonomy" id="307249"/>
    <lineage>
        <taxon>Bacteria</taxon>
        <taxon>Bacillati</taxon>
        <taxon>Bacillota</taxon>
        <taxon>Negativicutes</taxon>
        <taxon>Selenomonadales</taxon>
        <taxon>Sporomusaceae</taxon>
        <taxon>Sporomusa</taxon>
        <taxon>environmental samples</taxon>
    </lineage>
</organism>
<dbReference type="GO" id="GO:0004016">
    <property type="term" value="F:adenylate cyclase activity"/>
    <property type="evidence" value="ECO:0007669"/>
    <property type="project" value="TreeGrafter"/>
</dbReference>
<dbReference type="AlphaFoldDB" id="A0A212LWU6"/>